<sequence>MSFRLTPTLATVIGLFVLLTAALILFIETRASRAVVTEMGSQMVDLGMDAFERRLSAQVEAIREQTQFVARALKGGGFDPADDRALASFAYGALAATPQAYSVQVLRATGTGVEVERGDASGVYPLVTVDAAADPAAADLIALAQITRDPFWLPISHDAARSRTAMTFVVPAWSGERFLGVAAVSVSIARLSVIARELSANGMTVFLLHGLSELLAHPAFEGVPAGVTADNDLVDVAAAPDVLLRDLANLPAADPRRFRLGEAHAMFEAADSDGGRHYVVLERTATQIDGLPIIVGAHFPARVLEQPLDRLTLAALLGLGVLMAALVGSAILARGIARPVRRAAEGARAVARLELDGLPPLPDSRIVELKDLAQGFNAMVAGLRAFLRYVPRSLVLRLLASGEAGQPPEERHVAVLFTDIVGFTPVSEGMTAGETAAFLNEHLTLVGATIDRHGGTIDKYIGDSVMAFWGAPDAIAAPGGQAALAALDIARAIGLDNRRRVAEGLSPVRIRIGLHVGPLVVGDIGAPQRVNYTVIGDTVNVASRLETLGREIDPEAEAIILASAQVAAELPAGCASVPLGSHRVKGKGLPVDVIRLLVSASDRS</sequence>
<name>A0A7X5J964_9HYPH</name>
<keyword evidence="5" id="KW-1185">Reference proteome</keyword>
<dbReference type="InterPro" id="IPR001054">
    <property type="entry name" value="A/G_cyclase"/>
</dbReference>
<evidence type="ECO:0000256" key="1">
    <source>
        <dbReference type="SAM" id="Phobius"/>
    </source>
</evidence>
<evidence type="ECO:0000313" key="4">
    <source>
        <dbReference type="EMBL" id="NBN78552.1"/>
    </source>
</evidence>
<accession>A0A7X5J964</accession>
<dbReference type="GO" id="GO:0016020">
    <property type="term" value="C:membrane"/>
    <property type="evidence" value="ECO:0007669"/>
    <property type="project" value="InterPro"/>
</dbReference>
<dbReference type="GO" id="GO:0035556">
    <property type="term" value="P:intracellular signal transduction"/>
    <property type="evidence" value="ECO:0007669"/>
    <property type="project" value="InterPro"/>
</dbReference>
<dbReference type="PROSITE" id="PS50125">
    <property type="entry name" value="GUANYLATE_CYCLASE_2"/>
    <property type="match status" value="1"/>
</dbReference>
<dbReference type="Gene3D" id="6.10.340.10">
    <property type="match status" value="1"/>
</dbReference>
<dbReference type="SMART" id="SM00304">
    <property type="entry name" value="HAMP"/>
    <property type="match status" value="1"/>
</dbReference>
<comment type="caution">
    <text evidence="4">The sequence shown here is derived from an EMBL/GenBank/DDBJ whole genome shotgun (WGS) entry which is preliminary data.</text>
</comment>
<dbReference type="SMART" id="SM00044">
    <property type="entry name" value="CYCc"/>
    <property type="match status" value="1"/>
</dbReference>
<dbReference type="EMBL" id="JAABLQ010000001">
    <property type="protein sequence ID" value="NBN78552.1"/>
    <property type="molecule type" value="Genomic_DNA"/>
</dbReference>
<gene>
    <name evidence="4" type="ORF">GWI72_09760</name>
</gene>
<dbReference type="SUPFAM" id="SSF55073">
    <property type="entry name" value="Nucleotide cyclase"/>
    <property type="match status" value="1"/>
</dbReference>
<dbReference type="PROSITE" id="PS50885">
    <property type="entry name" value="HAMP"/>
    <property type="match status" value="1"/>
</dbReference>
<dbReference type="RefSeq" id="WP_161708509.1">
    <property type="nucleotide sequence ID" value="NZ_JAABLQ010000001.1"/>
</dbReference>
<dbReference type="Gene3D" id="3.30.70.1230">
    <property type="entry name" value="Nucleotide cyclase"/>
    <property type="match status" value="1"/>
</dbReference>
<reference evidence="5" key="1">
    <citation type="submission" date="2020-01" db="EMBL/GenBank/DDBJ databases">
        <authorList>
            <person name="Fang Y."/>
            <person name="Sun R."/>
            <person name="Nie L."/>
            <person name="He J."/>
            <person name="Hao L."/>
            <person name="Wang L."/>
            <person name="Su S."/>
            <person name="Lv E."/>
            <person name="Zhang Z."/>
            <person name="Xie R."/>
            <person name="Liu H."/>
        </authorList>
    </citation>
    <scope>NUCLEOTIDE SEQUENCE [LARGE SCALE GENOMIC DNA]</scope>
    <source>
        <strain evidence="5">XCT-53</strain>
    </source>
</reference>
<dbReference type="InterPro" id="IPR003660">
    <property type="entry name" value="HAMP_dom"/>
</dbReference>
<feature type="domain" description="Guanylate cyclase" evidence="2">
    <location>
        <begin position="414"/>
        <end position="546"/>
    </location>
</feature>
<dbReference type="CDD" id="cd06225">
    <property type="entry name" value="HAMP"/>
    <property type="match status" value="1"/>
</dbReference>
<evidence type="ECO:0000259" key="2">
    <source>
        <dbReference type="PROSITE" id="PS50125"/>
    </source>
</evidence>
<keyword evidence="1" id="KW-0472">Membrane</keyword>
<proteinExistence type="predicted"/>
<dbReference type="PANTHER" id="PTHR43081">
    <property type="entry name" value="ADENYLATE CYCLASE, TERMINAL-DIFFERENTIATION SPECIFIC-RELATED"/>
    <property type="match status" value="1"/>
</dbReference>
<dbReference type="InterPro" id="IPR029787">
    <property type="entry name" value="Nucleotide_cyclase"/>
</dbReference>
<dbReference type="GO" id="GO:0004016">
    <property type="term" value="F:adenylate cyclase activity"/>
    <property type="evidence" value="ECO:0007669"/>
    <property type="project" value="UniProtKB-ARBA"/>
</dbReference>
<feature type="domain" description="HAMP" evidence="3">
    <location>
        <begin position="334"/>
        <end position="388"/>
    </location>
</feature>
<dbReference type="InterPro" id="IPR050697">
    <property type="entry name" value="Adenylyl/Guanylyl_Cyclase_3/4"/>
</dbReference>
<protein>
    <submittedName>
        <fullName evidence="4">HAMP domain-containing protein</fullName>
    </submittedName>
</protein>
<dbReference type="AlphaFoldDB" id="A0A7X5J964"/>
<dbReference type="GO" id="GO:0009190">
    <property type="term" value="P:cyclic nucleotide biosynthetic process"/>
    <property type="evidence" value="ECO:0007669"/>
    <property type="project" value="InterPro"/>
</dbReference>
<evidence type="ECO:0000259" key="3">
    <source>
        <dbReference type="PROSITE" id="PS50885"/>
    </source>
</evidence>
<dbReference type="Proteomes" id="UP000586722">
    <property type="component" value="Unassembled WGS sequence"/>
</dbReference>
<dbReference type="Pfam" id="PF00211">
    <property type="entry name" value="Guanylate_cyc"/>
    <property type="match status" value="1"/>
</dbReference>
<keyword evidence="1" id="KW-0812">Transmembrane</keyword>
<evidence type="ECO:0000313" key="5">
    <source>
        <dbReference type="Proteomes" id="UP000586722"/>
    </source>
</evidence>
<feature type="transmembrane region" description="Helical" evidence="1">
    <location>
        <begin position="311"/>
        <end position="333"/>
    </location>
</feature>
<dbReference type="Pfam" id="PF00672">
    <property type="entry name" value="HAMP"/>
    <property type="match status" value="1"/>
</dbReference>
<organism evidence="4 5">
    <name type="scientific">Pannonibacter tanglangensis</name>
    <dbReference type="NCBI Taxonomy" id="2750084"/>
    <lineage>
        <taxon>Bacteria</taxon>
        <taxon>Pseudomonadati</taxon>
        <taxon>Pseudomonadota</taxon>
        <taxon>Alphaproteobacteria</taxon>
        <taxon>Hyphomicrobiales</taxon>
        <taxon>Stappiaceae</taxon>
        <taxon>Pannonibacter</taxon>
    </lineage>
</organism>
<dbReference type="PANTHER" id="PTHR43081:SF1">
    <property type="entry name" value="ADENYLATE CYCLASE, TERMINAL-DIFFERENTIATION SPECIFIC"/>
    <property type="match status" value="1"/>
</dbReference>
<keyword evidence="1" id="KW-1133">Transmembrane helix</keyword>
<dbReference type="CDD" id="cd07302">
    <property type="entry name" value="CHD"/>
    <property type="match status" value="1"/>
</dbReference>